<gene>
    <name evidence="1" type="ORF">Mic7113_2587</name>
</gene>
<dbReference type="HOGENOM" id="CLU_2683773_0_0_3"/>
<evidence type="ECO:0000313" key="1">
    <source>
        <dbReference type="EMBL" id="AFZ18380.1"/>
    </source>
</evidence>
<protein>
    <submittedName>
        <fullName evidence="1">Uncharacterized protein</fullName>
    </submittedName>
</protein>
<proteinExistence type="predicted"/>
<dbReference type="AlphaFoldDB" id="K9WDA0"/>
<keyword evidence="2" id="KW-1185">Reference proteome</keyword>
<reference evidence="1 2" key="1">
    <citation type="submission" date="2012-06" db="EMBL/GenBank/DDBJ databases">
        <title>Finished chromosome of genome of Microcoleus sp. PCC 7113.</title>
        <authorList>
            <consortium name="US DOE Joint Genome Institute"/>
            <person name="Gugger M."/>
            <person name="Coursin T."/>
            <person name="Rippka R."/>
            <person name="Tandeau De Marsac N."/>
            <person name="Huntemann M."/>
            <person name="Wei C.-L."/>
            <person name="Han J."/>
            <person name="Detter J.C."/>
            <person name="Han C."/>
            <person name="Tapia R."/>
            <person name="Chen A."/>
            <person name="Kyrpides N."/>
            <person name="Mavromatis K."/>
            <person name="Markowitz V."/>
            <person name="Szeto E."/>
            <person name="Ivanova N."/>
            <person name="Pagani I."/>
            <person name="Pati A."/>
            <person name="Goodwin L."/>
            <person name="Nordberg H.P."/>
            <person name="Cantor M.N."/>
            <person name="Hua S.X."/>
            <person name="Woyke T."/>
            <person name="Kerfeld C.A."/>
        </authorList>
    </citation>
    <scope>NUCLEOTIDE SEQUENCE [LARGE SCALE GENOMIC DNA]</scope>
    <source>
        <strain evidence="1 2">PCC 7113</strain>
    </source>
</reference>
<dbReference type="KEGG" id="mic:Mic7113_2587"/>
<dbReference type="Proteomes" id="UP000010471">
    <property type="component" value="Chromosome"/>
</dbReference>
<dbReference type="EMBL" id="CP003630">
    <property type="protein sequence ID" value="AFZ18380.1"/>
    <property type="molecule type" value="Genomic_DNA"/>
</dbReference>
<sequence length="74" mass="8434">MFETCFVTPGLLSLFNPRVASQWQAQILIITGAGLADLVNVELAWSIALVQLDWKRDFLQPKQQVSLKNQEFRT</sequence>
<name>K9WDA0_9CYAN</name>
<organism evidence="1 2">
    <name type="scientific">Allocoleopsis franciscana PCC 7113</name>
    <dbReference type="NCBI Taxonomy" id="1173027"/>
    <lineage>
        <taxon>Bacteria</taxon>
        <taxon>Bacillati</taxon>
        <taxon>Cyanobacteriota</taxon>
        <taxon>Cyanophyceae</taxon>
        <taxon>Coleofasciculales</taxon>
        <taxon>Coleofasciculaceae</taxon>
        <taxon>Allocoleopsis</taxon>
        <taxon>Allocoleopsis franciscana</taxon>
    </lineage>
</organism>
<accession>K9WDA0</accession>
<dbReference type="OrthoDB" id="9817709at2"/>
<evidence type="ECO:0000313" key="2">
    <source>
        <dbReference type="Proteomes" id="UP000010471"/>
    </source>
</evidence>
<dbReference type="RefSeq" id="WP_015182529.1">
    <property type="nucleotide sequence ID" value="NC_019738.1"/>
</dbReference>